<dbReference type="GO" id="GO:0000967">
    <property type="term" value="P:rRNA 5'-end processing"/>
    <property type="evidence" value="ECO:0007669"/>
    <property type="project" value="UniProtKB-UniRule"/>
</dbReference>
<sequence length="137" mass="15317">MADTKTYIGIDYGETNIGVALGKNGLVNPISVLSGKNPQVAINELNKLALNNKVECFVVGIPLTAEGKETKKSLKIRQFSKLLRVYSKKKVVFQDEHHSSMDAQKEILSEGLSKKNRHTIDHYSAALILKRFFDENQ</sequence>
<feature type="domain" description="YqgF/RNase H-like" evidence="6">
    <location>
        <begin position="5"/>
        <end position="103"/>
    </location>
</feature>
<keyword evidence="2 5" id="KW-0690">Ribosome biogenesis</keyword>
<dbReference type="InterPro" id="IPR012337">
    <property type="entry name" value="RNaseH-like_sf"/>
</dbReference>
<evidence type="ECO:0000313" key="7">
    <source>
        <dbReference type="EMBL" id="OGC63091.1"/>
    </source>
</evidence>
<comment type="similarity">
    <text evidence="5">Belongs to the YqgF HJR family.</text>
</comment>
<organism evidence="7 8">
    <name type="scientific">candidate division WWE3 bacterium RIFOXYA2_FULL_46_9</name>
    <dbReference type="NCBI Taxonomy" id="1802636"/>
    <lineage>
        <taxon>Bacteria</taxon>
        <taxon>Katanobacteria</taxon>
    </lineage>
</organism>
<name>A0A1F4W115_UNCKA</name>
<reference evidence="7 8" key="1">
    <citation type="journal article" date="2016" name="Nat. Commun.">
        <title>Thousands of microbial genomes shed light on interconnected biogeochemical processes in an aquifer system.</title>
        <authorList>
            <person name="Anantharaman K."/>
            <person name="Brown C.T."/>
            <person name="Hug L.A."/>
            <person name="Sharon I."/>
            <person name="Castelle C.J."/>
            <person name="Probst A.J."/>
            <person name="Thomas B.C."/>
            <person name="Singh A."/>
            <person name="Wilkins M.J."/>
            <person name="Karaoz U."/>
            <person name="Brodie E.L."/>
            <person name="Williams K.H."/>
            <person name="Hubbard S.S."/>
            <person name="Banfield J.F."/>
        </authorList>
    </citation>
    <scope>NUCLEOTIDE SEQUENCE [LARGE SCALE GENOMIC DNA]</scope>
</reference>
<dbReference type="SMART" id="SM00732">
    <property type="entry name" value="YqgFc"/>
    <property type="match status" value="1"/>
</dbReference>
<evidence type="ECO:0000256" key="5">
    <source>
        <dbReference type="HAMAP-Rule" id="MF_00651"/>
    </source>
</evidence>
<dbReference type="Pfam" id="PF03652">
    <property type="entry name" value="RuvX"/>
    <property type="match status" value="1"/>
</dbReference>
<protein>
    <recommendedName>
        <fullName evidence="5">Putative pre-16S rRNA nuclease</fullName>
        <ecNumber evidence="5">3.1.-.-</ecNumber>
    </recommendedName>
</protein>
<evidence type="ECO:0000256" key="1">
    <source>
        <dbReference type="ARBA" id="ARBA00022490"/>
    </source>
</evidence>
<evidence type="ECO:0000256" key="3">
    <source>
        <dbReference type="ARBA" id="ARBA00022722"/>
    </source>
</evidence>
<dbReference type="GO" id="GO:0004518">
    <property type="term" value="F:nuclease activity"/>
    <property type="evidence" value="ECO:0007669"/>
    <property type="project" value="UniProtKB-KW"/>
</dbReference>
<dbReference type="PANTHER" id="PTHR33317">
    <property type="entry name" value="POLYNUCLEOTIDYL TRANSFERASE, RIBONUCLEASE H-LIKE SUPERFAMILY PROTEIN"/>
    <property type="match status" value="1"/>
</dbReference>
<evidence type="ECO:0000256" key="2">
    <source>
        <dbReference type="ARBA" id="ARBA00022517"/>
    </source>
</evidence>
<dbReference type="SUPFAM" id="SSF53098">
    <property type="entry name" value="Ribonuclease H-like"/>
    <property type="match status" value="1"/>
</dbReference>
<dbReference type="InterPro" id="IPR006641">
    <property type="entry name" value="YqgF/RNaseH-like_dom"/>
</dbReference>
<dbReference type="PANTHER" id="PTHR33317:SF4">
    <property type="entry name" value="POLYNUCLEOTIDYL TRANSFERASE, RIBONUCLEASE H-LIKE SUPERFAMILY PROTEIN"/>
    <property type="match status" value="1"/>
</dbReference>
<keyword evidence="4 5" id="KW-0378">Hydrolase</keyword>
<dbReference type="Gene3D" id="3.30.420.140">
    <property type="entry name" value="YqgF/RNase H-like domain"/>
    <property type="match status" value="1"/>
</dbReference>
<dbReference type="Proteomes" id="UP000176614">
    <property type="component" value="Unassembled WGS sequence"/>
</dbReference>
<comment type="caution">
    <text evidence="7">The sequence shown here is derived from an EMBL/GenBank/DDBJ whole genome shotgun (WGS) entry which is preliminary data.</text>
</comment>
<comment type="function">
    <text evidence="5">Could be a nuclease involved in processing of the 5'-end of pre-16S rRNA.</text>
</comment>
<dbReference type="GO" id="GO:0005737">
    <property type="term" value="C:cytoplasm"/>
    <property type="evidence" value="ECO:0007669"/>
    <property type="project" value="UniProtKB-SubCell"/>
</dbReference>
<dbReference type="GO" id="GO:0016788">
    <property type="term" value="F:hydrolase activity, acting on ester bonds"/>
    <property type="evidence" value="ECO:0007669"/>
    <property type="project" value="UniProtKB-UniRule"/>
</dbReference>
<dbReference type="InterPro" id="IPR037027">
    <property type="entry name" value="YqgF/RNaseH-like_dom_sf"/>
</dbReference>
<keyword evidence="3 5" id="KW-0540">Nuclease</keyword>
<evidence type="ECO:0000259" key="6">
    <source>
        <dbReference type="SMART" id="SM00732"/>
    </source>
</evidence>
<dbReference type="CDD" id="cd16964">
    <property type="entry name" value="YqgF"/>
    <property type="match status" value="1"/>
</dbReference>
<dbReference type="NCBIfam" id="TIGR00250">
    <property type="entry name" value="RNAse_H_YqgF"/>
    <property type="match status" value="1"/>
</dbReference>
<evidence type="ECO:0000313" key="8">
    <source>
        <dbReference type="Proteomes" id="UP000176614"/>
    </source>
</evidence>
<comment type="subcellular location">
    <subcellularLocation>
        <location evidence="5">Cytoplasm</location>
    </subcellularLocation>
</comment>
<dbReference type="HAMAP" id="MF_00651">
    <property type="entry name" value="Nuclease_YqgF"/>
    <property type="match status" value="1"/>
</dbReference>
<gene>
    <name evidence="7" type="ORF">A2264_00110</name>
</gene>
<accession>A0A1F4W115</accession>
<dbReference type="AlphaFoldDB" id="A0A1F4W115"/>
<dbReference type="EMBL" id="MEVT01000008">
    <property type="protein sequence ID" value="OGC63091.1"/>
    <property type="molecule type" value="Genomic_DNA"/>
</dbReference>
<proteinExistence type="inferred from homology"/>
<keyword evidence="1 5" id="KW-0963">Cytoplasm</keyword>
<evidence type="ECO:0000256" key="4">
    <source>
        <dbReference type="ARBA" id="ARBA00022801"/>
    </source>
</evidence>
<dbReference type="InterPro" id="IPR005227">
    <property type="entry name" value="YqgF"/>
</dbReference>
<dbReference type="EC" id="3.1.-.-" evidence="5"/>